<gene>
    <name evidence="2" type="ORF">B296_00011190</name>
</gene>
<dbReference type="Proteomes" id="UP000287651">
    <property type="component" value="Unassembled WGS sequence"/>
</dbReference>
<protein>
    <submittedName>
        <fullName evidence="2">Uncharacterized protein</fullName>
    </submittedName>
</protein>
<reference evidence="2 3" key="1">
    <citation type="journal article" date="2014" name="Agronomy (Basel)">
        <title>A Draft Genome Sequence for Ensete ventricosum, the Drought-Tolerant Tree Against Hunger.</title>
        <authorList>
            <person name="Harrison J."/>
            <person name="Moore K.A."/>
            <person name="Paszkiewicz K."/>
            <person name="Jones T."/>
            <person name="Grant M."/>
            <person name="Ambacheew D."/>
            <person name="Muzemil S."/>
            <person name="Studholme D.J."/>
        </authorList>
    </citation>
    <scope>NUCLEOTIDE SEQUENCE [LARGE SCALE GENOMIC DNA]</scope>
</reference>
<accession>A0A427AXQ4</accession>
<sequence>MCHWSSTPPSLAACVTCEDDMGKVRSVGHLPKGKGGSGENQQWSMEVRAGPIVANKDMQRQSQRRKPSRTLQSMRSRPQSGKLYADASA</sequence>
<name>A0A427AXQ4_ENSVE</name>
<dbReference type="EMBL" id="AMZH03001005">
    <property type="protein sequence ID" value="RRT81032.1"/>
    <property type="molecule type" value="Genomic_DNA"/>
</dbReference>
<evidence type="ECO:0000313" key="3">
    <source>
        <dbReference type="Proteomes" id="UP000287651"/>
    </source>
</evidence>
<feature type="compositionally biased region" description="Polar residues" evidence="1">
    <location>
        <begin position="69"/>
        <end position="79"/>
    </location>
</feature>
<comment type="caution">
    <text evidence="2">The sequence shown here is derived from an EMBL/GenBank/DDBJ whole genome shotgun (WGS) entry which is preliminary data.</text>
</comment>
<organism evidence="2 3">
    <name type="scientific">Ensete ventricosum</name>
    <name type="common">Abyssinian banana</name>
    <name type="synonym">Musa ensete</name>
    <dbReference type="NCBI Taxonomy" id="4639"/>
    <lineage>
        <taxon>Eukaryota</taxon>
        <taxon>Viridiplantae</taxon>
        <taxon>Streptophyta</taxon>
        <taxon>Embryophyta</taxon>
        <taxon>Tracheophyta</taxon>
        <taxon>Spermatophyta</taxon>
        <taxon>Magnoliopsida</taxon>
        <taxon>Liliopsida</taxon>
        <taxon>Zingiberales</taxon>
        <taxon>Musaceae</taxon>
        <taxon>Ensete</taxon>
    </lineage>
</organism>
<proteinExistence type="predicted"/>
<evidence type="ECO:0000313" key="2">
    <source>
        <dbReference type="EMBL" id="RRT81032.1"/>
    </source>
</evidence>
<evidence type="ECO:0000256" key="1">
    <source>
        <dbReference type="SAM" id="MobiDB-lite"/>
    </source>
</evidence>
<feature type="region of interest" description="Disordered" evidence="1">
    <location>
        <begin position="26"/>
        <end position="89"/>
    </location>
</feature>
<dbReference type="AlphaFoldDB" id="A0A427AXQ4"/>